<name>A0A917ZDH5_9GAMM</name>
<gene>
    <name evidence="1" type="ORF">GCM10011348_18280</name>
</gene>
<dbReference type="AlphaFoldDB" id="A0A917ZDH5"/>
<organism evidence="1 2">
    <name type="scientific">Marinobacterium nitratireducens</name>
    <dbReference type="NCBI Taxonomy" id="518897"/>
    <lineage>
        <taxon>Bacteria</taxon>
        <taxon>Pseudomonadati</taxon>
        <taxon>Pseudomonadota</taxon>
        <taxon>Gammaproteobacteria</taxon>
        <taxon>Oceanospirillales</taxon>
        <taxon>Oceanospirillaceae</taxon>
        <taxon>Marinobacterium</taxon>
    </lineage>
</organism>
<protein>
    <submittedName>
        <fullName evidence="1">Uncharacterized protein</fullName>
    </submittedName>
</protein>
<accession>A0A917ZDH5</accession>
<dbReference type="RefSeq" id="WP_188860279.1">
    <property type="nucleotide sequence ID" value="NZ_BMLT01000004.1"/>
</dbReference>
<dbReference type="EMBL" id="BMLT01000004">
    <property type="protein sequence ID" value="GGO80791.1"/>
    <property type="molecule type" value="Genomic_DNA"/>
</dbReference>
<keyword evidence="2" id="KW-1185">Reference proteome</keyword>
<comment type="caution">
    <text evidence="1">The sequence shown here is derived from an EMBL/GenBank/DDBJ whole genome shotgun (WGS) entry which is preliminary data.</text>
</comment>
<sequence length="73" mass="8105">MEGICKHCRELIGSAFVTRPHHNLVSTGHGAEGELYVCQACDCCFEFTAEHIYLLKGDAARKARAAQTWQRPA</sequence>
<proteinExistence type="predicted"/>
<reference evidence="1 2" key="1">
    <citation type="journal article" date="2014" name="Int. J. Syst. Evol. Microbiol.">
        <title>Complete genome sequence of Corynebacterium casei LMG S-19264T (=DSM 44701T), isolated from a smear-ripened cheese.</title>
        <authorList>
            <consortium name="US DOE Joint Genome Institute (JGI-PGF)"/>
            <person name="Walter F."/>
            <person name="Albersmeier A."/>
            <person name="Kalinowski J."/>
            <person name="Ruckert C."/>
        </authorList>
    </citation>
    <scope>NUCLEOTIDE SEQUENCE [LARGE SCALE GENOMIC DNA]</scope>
    <source>
        <strain evidence="1 2">CGMCC 1.7286</strain>
    </source>
</reference>
<evidence type="ECO:0000313" key="1">
    <source>
        <dbReference type="EMBL" id="GGO80791.1"/>
    </source>
</evidence>
<evidence type="ECO:0000313" key="2">
    <source>
        <dbReference type="Proteomes" id="UP000599578"/>
    </source>
</evidence>
<dbReference type="Proteomes" id="UP000599578">
    <property type="component" value="Unassembled WGS sequence"/>
</dbReference>